<dbReference type="SUPFAM" id="SSF50978">
    <property type="entry name" value="WD40 repeat-like"/>
    <property type="match status" value="1"/>
</dbReference>
<keyword evidence="7" id="KW-0931">ER-Golgi transport</keyword>
<dbReference type="InterPro" id="IPR001680">
    <property type="entry name" value="WD40_rpt"/>
</dbReference>
<feature type="domain" description="Sec16 Sec23-binding" evidence="11">
    <location>
        <begin position="564"/>
        <end position="740"/>
    </location>
</feature>
<dbReference type="GO" id="GO:0007029">
    <property type="term" value="P:endoplasmic reticulum organization"/>
    <property type="evidence" value="ECO:0007669"/>
    <property type="project" value="TreeGrafter"/>
</dbReference>
<evidence type="ECO:0000256" key="5">
    <source>
        <dbReference type="ARBA" id="ARBA00022737"/>
    </source>
</evidence>
<comment type="similarity">
    <text evidence="2">Belongs to the WD repeat SEC31 family.</text>
</comment>
<keyword evidence="4 9" id="KW-0853">WD repeat</keyword>
<feature type="region of interest" description="Disordered" evidence="10">
    <location>
        <begin position="855"/>
        <end position="916"/>
    </location>
</feature>
<dbReference type="GO" id="GO:0070971">
    <property type="term" value="C:endoplasmic reticulum exit site"/>
    <property type="evidence" value="ECO:0007669"/>
    <property type="project" value="TreeGrafter"/>
</dbReference>
<sequence>MKVKELLKTVNVAWSPPSQHPIMLAAGTSAQQLDASFNTSASLDLYNLNLQNPGYDMELKASVPTEHRFHQIIWGSYGQNPAGIVIGGCEQGTIKIYSADKMLSKNNDCLLTTLNNNTGPGPIRALDLSPYQSNLLASGATESDILIWDIAKPGKPFTPGTKSQPPEDVQYIQWNKQVQHILASTFSQRCIIWDLRKNEAIIKLTDPTSKARWKTIQWHPETATQLCLSSEDDQSPIIQVWDLRFATSPLKVLEQHTRGVLSIAWNTQDSNLLLSCAKDNTILCWNPNSDNKGGEVLCQLAQTNHWNFDVSWCPRNPGLAVGSSFDGHVVVYSLLGGQQQQSTTETTNKIAESFPGMDPFTQSPPQIKSEPAVPLKIAPKWLKKPIGASFGFGGKLTIFENEKIIDKNTNTTTIGKKVFISQVVTNPEMIKRSNNLETTLKNEQFFDFCQTKVETANDEHTKKIWNYVGAYFSDDITKKFLELLGYNFSSINEKLNKFLPQDDIDNITDGINKLDNLQNGNDFNDGSDAFDVIAQQEQKKNITSNKPLNTNLMINTSDDEDGLITQAILVGNIEAAVSLCFTSKRYADAIILSMAGGPELLAKAQYKYFSEHTGALNSLINSLVSDNWSDIVYNCDINCWKETLVGIFTHSSVSECSLLCEKLGDRLASSDNPELKKQSQICYICSGNLNKIIQVSQYGIQETVELVMIMKRALEIQRFKTVTIDGNIATILSQYAELLASEGDFNSAMNYVGHGQDPKIVLLRDRLSKVLNPVQPTVQKSIPAKPLSQYYNQQSPIQSYNQSNPASYTSPQVQPWNTKPTMNSFSLNQPSNQFSHMTSPMQPIQQLAPQVPPLVSSYNQSPVQPVQSLPMQPQIQPPPPPSASSSQLPSSRPSSVGPHNKKYMIDPSVKSGPSYNSYNQQAQMYNPLVNEYSSPNNYQQQSPVPTYPSQPSMYNQIESENYNSSQTNIMSPSMPGVQNIEPSLYTPSRNQAQMQNYNNEPVYQPPPQKPGWNDPPVAKSHRPQAHGTEYQAQSPIMYPTPTLPQQEFNQPEESYHQEYNSPYGTNRMPMHSGYDNMQQSVPPLPQVQQARIVEPEKPKAPIPDEHLHLKTVFDELKLQCHESAKNQQTKRKIEDVAKKLEVLYDCLRDNSLSMSTLQGLHQISQLIQTGNYMNGLSIHSQMVAGPDFSQIASFMPGIKVLLQCALQLNVCIT</sequence>
<organism evidence="12 13">
    <name type="scientific">Aphidius gifuensis</name>
    <name type="common">Parasitoid wasp</name>
    <dbReference type="NCBI Taxonomy" id="684658"/>
    <lineage>
        <taxon>Eukaryota</taxon>
        <taxon>Metazoa</taxon>
        <taxon>Ecdysozoa</taxon>
        <taxon>Arthropoda</taxon>
        <taxon>Hexapoda</taxon>
        <taxon>Insecta</taxon>
        <taxon>Pterygota</taxon>
        <taxon>Neoptera</taxon>
        <taxon>Endopterygota</taxon>
        <taxon>Hymenoptera</taxon>
        <taxon>Apocrita</taxon>
        <taxon>Ichneumonoidea</taxon>
        <taxon>Braconidae</taxon>
        <taxon>Aphidiinae</taxon>
        <taxon>Aphidius</taxon>
    </lineage>
</organism>
<keyword evidence="3" id="KW-0813">Transport</keyword>
<dbReference type="InterPro" id="IPR015943">
    <property type="entry name" value="WD40/YVTN_repeat-like_dom_sf"/>
</dbReference>
<reference evidence="12 13" key="1">
    <citation type="submission" date="2020-08" db="EMBL/GenBank/DDBJ databases">
        <title>Aphidius gifuensis genome sequencing and assembly.</title>
        <authorList>
            <person name="Du Z."/>
        </authorList>
    </citation>
    <scope>NUCLEOTIDE SEQUENCE [LARGE SCALE GENOMIC DNA]</scope>
    <source>
        <strain evidence="12">YNYX2018</strain>
        <tissue evidence="12">Adults</tissue>
    </source>
</reference>
<dbReference type="GO" id="GO:0090110">
    <property type="term" value="P:COPII-coated vesicle cargo loading"/>
    <property type="evidence" value="ECO:0007669"/>
    <property type="project" value="TreeGrafter"/>
</dbReference>
<keyword evidence="6" id="KW-0256">Endoplasmic reticulum</keyword>
<evidence type="ECO:0000256" key="1">
    <source>
        <dbReference type="ARBA" id="ARBA00004240"/>
    </source>
</evidence>
<dbReference type="Pfam" id="PF00400">
    <property type="entry name" value="WD40"/>
    <property type="match status" value="1"/>
</dbReference>
<evidence type="ECO:0000313" key="13">
    <source>
        <dbReference type="Proteomes" id="UP000639338"/>
    </source>
</evidence>
<protein>
    <recommendedName>
        <fullName evidence="11">Sec16 Sec23-binding domain-containing protein</fullName>
    </recommendedName>
</protein>
<feature type="compositionally biased region" description="Polar residues" evidence="10">
    <location>
        <begin position="1043"/>
        <end position="1062"/>
    </location>
</feature>
<evidence type="ECO:0000256" key="6">
    <source>
        <dbReference type="ARBA" id="ARBA00022824"/>
    </source>
</evidence>
<dbReference type="OrthoDB" id="542917at2759"/>
<keyword evidence="13" id="KW-1185">Reference proteome</keyword>
<keyword evidence="5" id="KW-0677">Repeat</keyword>
<dbReference type="Gene3D" id="1.20.940.10">
    <property type="entry name" value="Functional domain of the splicing factor Prp18"/>
    <property type="match status" value="1"/>
</dbReference>
<evidence type="ECO:0000259" key="11">
    <source>
        <dbReference type="Pfam" id="PF12931"/>
    </source>
</evidence>
<feature type="region of interest" description="Disordered" evidence="10">
    <location>
        <begin position="998"/>
        <end position="1062"/>
    </location>
</feature>
<dbReference type="PANTHER" id="PTHR13923:SF11">
    <property type="entry name" value="SECRETORY 31, ISOFORM D"/>
    <property type="match status" value="1"/>
</dbReference>
<keyword evidence="8" id="KW-0653">Protein transport</keyword>
<evidence type="ECO:0000313" key="12">
    <source>
        <dbReference type="EMBL" id="KAF7996981.1"/>
    </source>
</evidence>
<evidence type="ECO:0000256" key="4">
    <source>
        <dbReference type="ARBA" id="ARBA00022574"/>
    </source>
</evidence>
<dbReference type="InterPro" id="IPR024298">
    <property type="entry name" value="Sec16_Sec23-bd"/>
</dbReference>
<comment type="subcellular location">
    <subcellularLocation>
        <location evidence="1">Endoplasmic reticulum</location>
    </subcellularLocation>
</comment>
<feature type="region of interest" description="Disordered" evidence="10">
    <location>
        <begin position="798"/>
        <end position="838"/>
    </location>
</feature>
<dbReference type="InterPro" id="IPR040251">
    <property type="entry name" value="SEC31-like"/>
</dbReference>
<evidence type="ECO:0000256" key="8">
    <source>
        <dbReference type="ARBA" id="ARBA00022927"/>
    </source>
</evidence>
<accession>A0A834Y2T2</accession>
<dbReference type="PROSITE" id="PS50082">
    <property type="entry name" value="WD_REPEATS_2"/>
    <property type="match status" value="1"/>
</dbReference>
<evidence type="ECO:0000256" key="9">
    <source>
        <dbReference type="PROSITE-ProRule" id="PRU00221"/>
    </source>
</evidence>
<dbReference type="EMBL" id="JACMRX010000001">
    <property type="protein sequence ID" value="KAF7996981.1"/>
    <property type="molecule type" value="Genomic_DNA"/>
</dbReference>
<feature type="compositionally biased region" description="Low complexity" evidence="10">
    <location>
        <begin position="883"/>
        <end position="895"/>
    </location>
</feature>
<dbReference type="Proteomes" id="UP000639338">
    <property type="component" value="Unassembled WGS sequence"/>
</dbReference>
<dbReference type="Gene3D" id="2.130.10.10">
    <property type="entry name" value="YVTN repeat-like/Quinoprotein amine dehydrogenase"/>
    <property type="match status" value="1"/>
</dbReference>
<name>A0A834Y2T2_APHGI</name>
<dbReference type="GO" id="GO:0030127">
    <property type="term" value="C:COPII vesicle coat"/>
    <property type="evidence" value="ECO:0007669"/>
    <property type="project" value="TreeGrafter"/>
</dbReference>
<evidence type="ECO:0000256" key="2">
    <source>
        <dbReference type="ARBA" id="ARBA00009358"/>
    </source>
</evidence>
<evidence type="ECO:0000256" key="3">
    <source>
        <dbReference type="ARBA" id="ARBA00022448"/>
    </source>
</evidence>
<gene>
    <name evidence="12" type="ORF">HCN44_005258</name>
</gene>
<feature type="compositionally biased region" description="Polar residues" evidence="10">
    <location>
        <begin position="856"/>
        <end position="866"/>
    </location>
</feature>
<dbReference type="PANTHER" id="PTHR13923">
    <property type="entry name" value="SEC31-RELATED PROTEIN"/>
    <property type="match status" value="1"/>
</dbReference>
<comment type="caution">
    <text evidence="12">The sequence shown here is derived from an EMBL/GenBank/DDBJ whole genome shotgun (WGS) entry which is preliminary data.</text>
</comment>
<proteinExistence type="inferred from homology"/>
<dbReference type="SMART" id="SM00320">
    <property type="entry name" value="WD40"/>
    <property type="match status" value="5"/>
</dbReference>
<dbReference type="AlphaFoldDB" id="A0A834Y2T2"/>
<feature type="repeat" description="WD" evidence="9">
    <location>
        <begin position="253"/>
        <end position="286"/>
    </location>
</feature>
<evidence type="ECO:0000256" key="10">
    <source>
        <dbReference type="SAM" id="MobiDB-lite"/>
    </source>
</evidence>
<dbReference type="FunFam" id="1.20.940.10:FF:000001">
    <property type="entry name" value="Protein transport protein Sec31A isoform A"/>
    <property type="match status" value="1"/>
</dbReference>
<dbReference type="GO" id="GO:0015031">
    <property type="term" value="P:protein transport"/>
    <property type="evidence" value="ECO:0007669"/>
    <property type="project" value="UniProtKB-KW"/>
</dbReference>
<dbReference type="Pfam" id="PF12931">
    <property type="entry name" value="TPR_Sec16"/>
    <property type="match status" value="1"/>
</dbReference>
<dbReference type="GO" id="GO:0005198">
    <property type="term" value="F:structural molecule activity"/>
    <property type="evidence" value="ECO:0007669"/>
    <property type="project" value="TreeGrafter"/>
</dbReference>
<evidence type="ECO:0000256" key="7">
    <source>
        <dbReference type="ARBA" id="ARBA00022892"/>
    </source>
</evidence>
<dbReference type="Gene3D" id="1.25.40.1030">
    <property type="match status" value="1"/>
</dbReference>
<dbReference type="InterPro" id="IPR036322">
    <property type="entry name" value="WD40_repeat_dom_sf"/>
</dbReference>
<dbReference type="PROSITE" id="PS50294">
    <property type="entry name" value="WD_REPEATS_REGION"/>
    <property type="match status" value="1"/>
</dbReference>